<gene>
    <name evidence="1" type="ORF">MLAUSG7_0220</name>
</gene>
<sequence length="214" mass="24473">MNKIKLLELYLEIDSIIIGERIKGGVYRPCQELIPSSTIEGAIKHYFGVEVPAVGIFEKGSYEFDEFVYSVRDRVFETSKLPIFTEYLKPKNGDKIKAKVYIPIKKAEEKGLNKEILESVEFQMGALKSRGFGWTKIVDVKEIESEIKQGFLNVKLFEDEAIDFGIEIISPIYGYLFKPKNFVCGVYKRALFPGSLVKAPDVLLKDREGTYYDE</sequence>
<keyword evidence="2" id="KW-1185">Reference proteome</keyword>
<evidence type="ECO:0000313" key="2">
    <source>
        <dbReference type="Proteomes" id="UP000679213"/>
    </source>
</evidence>
<dbReference type="EMBL" id="LR792632">
    <property type="protein sequence ID" value="CAB3287438.1"/>
    <property type="molecule type" value="Genomic_DNA"/>
</dbReference>
<proteinExistence type="predicted"/>
<dbReference type="RefSeq" id="WP_214400137.1">
    <property type="nucleotide sequence ID" value="NZ_LR792632.1"/>
</dbReference>
<dbReference type="Proteomes" id="UP000679213">
    <property type="component" value="Chromosome I"/>
</dbReference>
<dbReference type="KEGG" id="mesg:MLAUSG7_0220"/>
<dbReference type="GeneID" id="65883027"/>
<name>A0A8D6PPC1_9EURY</name>
<evidence type="ECO:0000313" key="1">
    <source>
        <dbReference type="EMBL" id="CAB3287438.1"/>
    </source>
</evidence>
<reference evidence="1 2" key="1">
    <citation type="submission" date="2020-04" db="EMBL/GenBank/DDBJ databases">
        <authorList>
            <consortium name="Genoscope - CEA"/>
            <person name="William W."/>
        </authorList>
    </citation>
    <scope>NUCLEOTIDE SEQUENCE [LARGE SCALE GENOMIC DNA]</scope>
    <source>
        <strain evidence="1 2">SG7</strain>
    </source>
</reference>
<accession>A0A8D6PPC1</accession>
<protein>
    <submittedName>
        <fullName evidence="1">Uncharacterized protein</fullName>
    </submittedName>
</protein>
<dbReference type="AlphaFoldDB" id="A0A8D6PPC1"/>
<organism evidence="1 2">
    <name type="scientific">Methanocaldococcus lauensis</name>
    <dbReference type="NCBI Taxonomy" id="2546128"/>
    <lineage>
        <taxon>Archaea</taxon>
        <taxon>Methanobacteriati</taxon>
        <taxon>Methanobacteriota</taxon>
        <taxon>Methanomada group</taxon>
        <taxon>Methanococci</taxon>
        <taxon>Methanococcales</taxon>
        <taxon>Methanocaldococcaceae</taxon>
        <taxon>Methanocaldococcus</taxon>
    </lineage>
</organism>